<keyword evidence="1" id="KW-0812">Transmembrane</keyword>
<accession>A0A565C5W8</accession>
<organism evidence="3 4">
    <name type="scientific">Arabis nemorensis</name>
    <dbReference type="NCBI Taxonomy" id="586526"/>
    <lineage>
        <taxon>Eukaryota</taxon>
        <taxon>Viridiplantae</taxon>
        <taxon>Streptophyta</taxon>
        <taxon>Embryophyta</taxon>
        <taxon>Tracheophyta</taxon>
        <taxon>Spermatophyta</taxon>
        <taxon>Magnoliopsida</taxon>
        <taxon>eudicotyledons</taxon>
        <taxon>Gunneridae</taxon>
        <taxon>Pentapetalae</taxon>
        <taxon>rosids</taxon>
        <taxon>malvids</taxon>
        <taxon>Brassicales</taxon>
        <taxon>Brassicaceae</taxon>
        <taxon>Arabideae</taxon>
        <taxon>Arabis</taxon>
    </lineage>
</organism>
<reference evidence="3" key="1">
    <citation type="submission" date="2019-07" db="EMBL/GenBank/DDBJ databases">
        <authorList>
            <person name="Dittberner H."/>
        </authorList>
    </citation>
    <scope>NUCLEOTIDE SEQUENCE [LARGE SCALE GENOMIC DNA]</scope>
</reference>
<sequence length="162" mass="17986">MALLLSCCFFTALSLAHGAPTIHIPPSQPPTASEKTWLERNPTMKFIVAETPVYGPNYNNPQVVEDASVALAAQRTFRKDPLNGFQRYTGGWNISNHHYWASVSYTAVPLFVVAAVWFLGFGICLLVICVCHICHRSKSIGYSKVAYVVSLIFLLFFTLIAM</sequence>
<dbReference type="AlphaFoldDB" id="A0A565C5W8"/>
<comment type="caution">
    <text evidence="3">The sequence shown here is derived from an EMBL/GenBank/DDBJ whole genome shotgun (WGS) entry which is preliminary data.</text>
</comment>
<dbReference type="GO" id="GO:0005886">
    <property type="term" value="C:plasma membrane"/>
    <property type="evidence" value="ECO:0007669"/>
    <property type="project" value="TreeGrafter"/>
</dbReference>
<feature type="transmembrane region" description="Helical" evidence="1">
    <location>
        <begin position="110"/>
        <end position="133"/>
    </location>
</feature>
<name>A0A565C5W8_9BRAS</name>
<dbReference type="InterPro" id="IPR040283">
    <property type="entry name" value="DDB_G0292058-like"/>
</dbReference>
<feature type="transmembrane region" description="Helical" evidence="1">
    <location>
        <begin position="145"/>
        <end position="161"/>
    </location>
</feature>
<protein>
    <submittedName>
        <fullName evidence="3">Uncharacterized protein</fullName>
    </submittedName>
</protein>
<keyword evidence="1" id="KW-0472">Membrane</keyword>
<dbReference type="PANTHER" id="PTHR31414">
    <property type="entry name" value="TRANSMEMBRANE PROTEIN DDB_G0292058"/>
    <property type="match status" value="1"/>
</dbReference>
<dbReference type="Proteomes" id="UP000489600">
    <property type="component" value="Unassembled WGS sequence"/>
</dbReference>
<evidence type="ECO:0000313" key="4">
    <source>
        <dbReference type="Proteomes" id="UP000489600"/>
    </source>
</evidence>
<evidence type="ECO:0000256" key="2">
    <source>
        <dbReference type="SAM" id="SignalP"/>
    </source>
</evidence>
<keyword evidence="4" id="KW-1185">Reference proteome</keyword>
<feature type="signal peptide" evidence="2">
    <location>
        <begin position="1"/>
        <end position="18"/>
    </location>
</feature>
<dbReference type="GO" id="GO:0009506">
    <property type="term" value="C:plasmodesma"/>
    <property type="evidence" value="ECO:0007669"/>
    <property type="project" value="TreeGrafter"/>
</dbReference>
<dbReference type="PANTHER" id="PTHR31414:SF13">
    <property type="entry name" value="TRANSMEMBRANE PROTEIN"/>
    <property type="match status" value="1"/>
</dbReference>
<feature type="chain" id="PRO_5022247426" evidence="2">
    <location>
        <begin position="19"/>
        <end position="162"/>
    </location>
</feature>
<evidence type="ECO:0000256" key="1">
    <source>
        <dbReference type="SAM" id="Phobius"/>
    </source>
</evidence>
<keyword evidence="1" id="KW-1133">Transmembrane helix</keyword>
<dbReference type="OrthoDB" id="1937321at2759"/>
<keyword evidence="2" id="KW-0732">Signal</keyword>
<gene>
    <name evidence="3" type="ORF">ANE_LOCUS19426</name>
</gene>
<evidence type="ECO:0000313" key="3">
    <source>
        <dbReference type="EMBL" id="VVB08982.1"/>
    </source>
</evidence>
<dbReference type="EMBL" id="CABITT030000006">
    <property type="protein sequence ID" value="VVB08982.1"/>
    <property type="molecule type" value="Genomic_DNA"/>
</dbReference>
<proteinExistence type="predicted"/>